<dbReference type="EMBL" id="JABWGN010000018">
    <property type="protein sequence ID" value="NUW37136.1"/>
    <property type="molecule type" value="Genomic_DNA"/>
</dbReference>
<proteinExistence type="predicted"/>
<evidence type="ECO:0000313" key="3">
    <source>
        <dbReference type="EMBL" id="NUW37136.1"/>
    </source>
</evidence>
<feature type="compositionally biased region" description="Low complexity" evidence="1">
    <location>
        <begin position="18"/>
        <end position="48"/>
    </location>
</feature>
<accession>A0A7Y6IFE7</accession>
<comment type="caution">
    <text evidence="3">The sequence shown here is derived from an EMBL/GenBank/DDBJ whole genome shotgun (WGS) entry which is preliminary data.</text>
</comment>
<dbReference type="InterPro" id="IPR009045">
    <property type="entry name" value="Zn_M74/Hedgehog-like"/>
</dbReference>
<dbReference type="GO" id="GO:0008233">
    <property type="term" value="F:peptidase activity"/>
    <property type="evidence" value="ECO:0007669"/>
    <property type="project" value="InterPro"/>
</dbReference>
<organism evidence="3 4">
    <name type="scientific">Nonomuraea montanisoli</name>
    <dbReference type="NCBI Taxonomy" id="2741721"/>
    <lineage>
        <taxon>Bacteria</taxon>
        <taxon>Bacillati</taxon>
        <taxon>Actinomycetota</taxon>
        <taxon>Actinomycetes</taxon>
        <taxon>Streptosporangiales</taxon>
        <taxon>Streptosporangiaceae</taxon>
        <taxon>Nonomuraea</taxon>
    </lineage>
</organism>
<evidence type="ECO:0000256" key="1">
    <source>
        <dbReference type="SAM" id="MobiDB-lite"/>
    </source>
</evidence>
<dbReference type="InterPro" id="IPR039561">
    <property type="entry name" value="Peptidase_M15C"/>
</dbReference>
<feature type="region of interest" description="Disordered" evidence="1">
    <location>
        <begin position="12"/>
        <end position="62"/>
    </location>
</feature>
<feature type="compositionally biased region" description="Pro residues" evidence="1">
    <location>
        <begin position="49"/>
        <end position="62"/>
    </location>
</feature>
<keyword evidence="4" id="KW-1185">Reference proteome</keyword>
<evidence type="ECO:0000259" key="2">
    <source>
        <dbReference type="Pfam" id="PF13539"/>
    </source>
</evidence>
<dbReference type="Pfam" id="PF13539">
    <property type="entry name" value="Peptidase_M15_4"/>
    <property type="match status" value="1"/>
</dbReference>
<name>A0A7Y6IFE7_9ACTN</name>
<reference evidence="3 4" key="1">
    <citation type="submission" date="2020-06" db="EMBL/GenBank/DDBJ databases">
        <title>Nonomuraea sp. SMC257, a novel actinomycete isolated from soil.</title>
        <authorList>
            <person name="Chanama M."/>
        </authorList>
    </citation>
    <scope>NUCLEOTIDE SEQUENCE [LARGE SCALE GENOMIC DNA]</scope>
    <source>
        <strain evidence="3 4">SMC257</strain>
    </source>
</reference>
<protein>
    <submittedName>
        <fullName evidence="3">M15 family metallopeptidase</fullName>
    </submittedName>
</protein>
<dbReference type="Gene3D" id="3.30.1380.10">
    <property type="match status" value="1"/>
</dbReference>
<dbReference type="AlphaFoldDB" id="A0A7Y6IFE7"/>
<dbReference type="Proteomes" id="UP000586042">
    <property type="component" value="Unassembled WGS sequence"/>
</dbReference>
<feature type="domain" description="Peptidase M15C" evidence="2">
    <location>
        <begin position="163"/>
        <end position="243"/>
    </location>
</feature>
<evidence type="ECO:0000313" key="4">
    <source>
        <dbReference type="Proteomes" id="UP000586042"/>
    </source>
</evidence>
<gene>
    <name evidence="3" type="ORF">HTZ77_37900</name>
</gene>
<sequence>MAFVVLASISCGGGGGQPAPAGSSAAPSTQSLPSAPTSATGGAGATTPAPTPSPTRTGPPPFAAKVTPIARKRLPYSWRPGCPVSHQDLRLVTMTYWGFDDRAHTGELVVRKTVTDDVVTVFKKLYAMRYPIRQMRLVDVYKGDDYDSIDADNTSAFNCRAATGSSNWSNHAYGEAIDLNPRENPYVTASGSTAHANAKKYAHRPMRGEGVINAGDRVVRTFAAVGWGWGGSWSGTKDYQHFSRSGR</sequence>
<dbReference type="SUPFAM" id="SSF55166">
    <property type="entry name" value="Hedgehog/DD-peptidase"/>
    <property type="match status" value="1"/>
</dbReference>